<feature type="non-terminal residue" evidence="2">
    <location>
        <position position="247"/>
    </location>
</feature>
<organism evidence="2">
    <name type="scientific">Tetraodon nigroviridis</name>
    <name type="common">Spotted green pufferfish</name>
    <name type="synonym">Chelonodon nigroviridis</name>
    <dbReference type="NCBI Taxonomy" id="99883"/>
    <lineage>
        <taxon>Eukaryota</taxon>
        <taxon>Metazoa</taxon>
        <taxon>Chordata</taxon>
        <taxon>Craniata</taxon>
        <taxon>Vertebrata</taxon>
        <taxon>Euteleostomi</taxon>
        <taxon>Actinopterygii</taxon>
        <taxon>Neopterygii</taxon>
        <taxon>Teleostei</taxon>
        <taxon>Neoteleostei</taxon>
        <taxon>Acanthomorphata</taxon>
        <taxon>Eupercaria</taxon>
        <taxon>Tetraodontiformes</taxon>
        <taxon>Tetradontoidea</taxon>
        <taxon>Tetraodontidae</taxon>
        <taxon>Tetraodon</taxon>
    </lineage>
</organism>
<dbReference type="KEGG" id="tng:GSTEN00005769G001"/>
<gene>
    <name evidence="2" type="ORF">GSTENG00005769001</name>
</gene>
<evidence type="ECO:0000256" key="1">
    <source>
        <dbReference type="SAM" id="MobiDB-lite"/>
    </source>
</evidence>
<name>Q4T7E1_TETNG</name>
<feature type="region of interest" description="Disordered" evidence="1">
    <location>
        <begin position="27"/>
        <end position="53"/>
    </location>
</feature>
<dbReference type="EMBL" id="CAAE01008125">
    <property type="protein sequence ID" value="CAF91191.1"/>
    <property type="molecule type" value="Genomic_DNA"/>
</dbReference>
<reference evidence="2" key="2">
    <citation type="submission" date="2004-02" db="EMBL/GenBank/DDBJ databases">
        <authorList>
            <consortium name="Genoscope"/>
            <consortium name="Whitehead Institute Centre for Genome Research"/>
        </authorList>
    </citation>
    <scope>NUCLEOTIDE SEQUENCE</scope>
</reference>
<dbReference type="AlphaFoldDB" id="Q4T7E1"/>
<accession>Q4T7E1</accession>
<proteinExistence type="predicted"/>
<dbReference type="OrthoDB" id="8872886at2759"/>
<evidence type="ECO:0000313" key="2">
    <source>
        <dbReference type="EMBL" id="CAF91191.1"/>
    </source>
</evidence>
<protein>
    <submittedName>
        <fullName evidence="2">(spotted green pufferfish) hypothetical protein</fullName>
    </submittedName>
</protein>
<comment type="caution">
    <text evidence="2">The sequence shown here is derived from an EMBL/GenBank/DDBJ whole genome shotgun (WGS) entry which is preliminary data.</text>
</comment>
<reference evidence="2" key="1">
    <citation type="journal article" date="2004" name="Nature">
        <title>Genome duplication in the teleost fish Tetraodon nigroviridis reveals the early vertebrate proto-karyotype.</title>
        <authorList>
            <person name="Jaillon O."/>
            <person name="Aury J.-M."/>
            <person name="Brunet F."/>
            <person name="Petit J.-L."/>
            <person name="Stange-Thomann N."/>
            <person name="Mauceli E."/>
            <person name="Bouneau L."/>
            <person name="Fischer C."/>
            <person name="Ozouf-Costaz C."/>
            <person name="Bernot A."/>
            <person name="Nicaud S."/>
            <person name="Jaffe D."/>
            <person name="Fisher S."/>
            <person name="Lutfalla G."/>
            <person name="Dossat C."/>
            <person name="Segurens B."/>
            <person name="Dasilva C."/>
            <person name="Salanoubat M."/>
            <person name="Levy M."/>
            <person name="Boudet N."/>
            <person name="Castellano S."/>
            <person name="Anthouard V."/>
            <person name="Jubin C."/>
            <person name="Castelli V."/>
            <person name="Katinka M."/>
            <person name="Vacherie B."/>
            <person name="Biemont C."/>
            <person name="Skalli Z."/>
            <person name="Cattolico L."/>
            <person name="Poulain J."/>
            <person name="De Berardinis V."/>
            <person name="Cruaud C."/>
            <person name="Duprat S."/>
            <person name="Brottier P."/>
            <person name="Coutanceau J.-P."/>
            <person name="Gouzy J."/>
            <person name="Parra G."/>
            <person name="Lardier G."/>
            <person name="Chapple C."/>
            <person name="McKernan K.J."/>
            <person name="McEwan P."/>
            <person name="Bosak S."/>
            <person name="Kellis M."/>
            <person name="Volff J.-N."/>
            <person name="Guigo R."/>
            <person name="Zody M.C."/>
            <person name="Mesirov J."/>
            <person name="Lindblad-Toh K."/>
            <person name="Birren B."/>
            <person name="Nusbaum C."/>
            <person name="Kahn D."/>
            <person name="Robinson-Rechavi M."/>
            <person name="Laudet V."/>
            <person name="Schachter V."/>
            <person name="Quetier F."/>
            <person name="Saurin W."/>
            <person name="Scarpelli C."/>
            <person name="Wincker P."/>
            <person name="Lander E.S."/>
            <person name="Weissenbach J."/>
            <person name="Roest Crollius H."/>
        </authorList>
    </citation>
    <scope>NUCLEOTIDE SEQUENCE [LARGE SCALE GENOMIC DNA]</scope>
</reference>
<sequence>MIFLTTAMMRKFSKRVKKVFKLRKAERRKEPPAEAGDLEPELREPASGSSLSKELEDIVSPILDIVPDPEYQVVFSETATEIQALSEDIGTLLDGTRAKKNPLKLSKRKIINFFARCFLKVWIHCLVGQLRRQHPELRTCEGGKAAKAIVAAITSWLESDQQNSLVLGFHTATTEESLFTQTVSELIYQRLLADGPGTDGPRNPQLYADIKKKAWKFESSMNWFLKSLVVKFAAKVNILAPIMEDAE</sequence>